<dbReference type="InterPro" id="IPR027417">
    <property type="entry name" value="P-loop_NTPase"/>
</dbReference>
<evidence type="ECO:0000256" key="1">
    <source>
        <dbReference type="SAM" id="MobiDB-lite"/>
    </source>
</evidence>
<feature type="region of interest" description="Disordered" evidence="1">
    <location>
        <begin position="1"/>
        <end position="34"/>
    </location>
</feature>
<keyword evidence="3" id="KW-1185">Reference proteome</keyword>
<gene>
    <name evidence="2" type="ORF">SAMN05445850_7464</name>
</gene>
<protein>
    <recommendedName>
        <fullName evidence="4">CobQ/CobB/MinD/ParA nucleotide binding domain-containing protein</fullName>
    </recommendedName>
</protein>
<name>A0A1H1KF89_9BURK</name>
<evidence type="ECO:0008006" key="4">
    <source>
        <dbReference type="Google" id="ProtNLM"/>
    </source>
</evidence>
<proteinExistence type="predicted"/>
<organism evidence="2 3">
    <name type="scientific">Paraburkholderia tuberum</name>
    <dbReference type="NCBI Taxonomy" id="157910"/>
    <lineage>
        <taxon>Bacteria</taxon>
        <taxon>Pseudomonadati</taxon>
        <taxon>Pseudomonadota</taxon>
        <taxon>Betaproteobacteria</taxon>
        <taxon>Burkholderiales</taxon>
        <taxon>Burkholderiaceae</taxon>
        <taxon>Paraburkholderia</taxon>
    </lineage>
</organism>
<accession>A0A1H1KF89</accession>
<dbReference type="EMBL" id="FNKX01000004">
    <property type="protein sequence ID" value="SDR60954.1"/>
    <property type="molecule type" value="Genomic_DNA"/>
</dbReference>
<dbReference type="AlphaFoldDB" id="A0A1H1KF89"/>
<dbReference type="SUPFAM" id="SSF52540">
    <property type="entry name" value="P-loop containing nucleoside triphosphate hydrolases"/>
    <property type="match status" value="1"/>
</dbReference>
<dbReference type="STRING" id="157910.SAMN05445850_7464"/>
<evidence type="ECO:0000313" key="3">
    <source>
        <dbReference type="Proteomes" id="UP000199365"/>
    </source>
</evidence>
<reference evidence="3" key="1">
    <citation type="submission" date="2016-10" db="EMBL/GenBank/DDBJ databases">
        <authorList>
            <person name="Varghese N."/>
            <person name="Submissions S."/>
        </authorList>
    </citation>
    <scope>NUCLEOTIDE SEQUENCE [LARGE SCALE GENOMIC DNA]</scope>
    <source>
        <strain evidence="3">DUS833</strain>
    </source>
</reference>
<dbReference type="Proteomes" id="UP000199365">
    <property type="component" value="Unassembled WGS sequence"/>
</dbReference>
<evidence type="ECO:0000313" key="2">
    <source>
        <dbReference type="EMBL" id="SDR60954.1"/>
    </source>
</evidence>
<sequence length="291" mass="32056">MPSGGAGGHAQSQTRSNSTKRERKMSEVQQRPNEVTAQAVAKTLAGKIAILVTGQVGMTGKSTVSANVLHPRLGGRLFSVDSVNQDAKQYGAEVEAIFAADLHEMRVEMLRTSEPIVVDLGASDFTTFVQQMAAANMARPFNYVVIVTDTSRRGQEEAIGTYETLCRLGMPTDRFRFVLNKATIGARDRAIHQQFPVLFAYKRANPNFPLNENCYLPDHGLFRALHESGQTFKEALNDRTGYDPLITTADLEGDDATAITLSRKALAQALAASMEEYFEHAYKELDIQPKR</sequence>